<dbReference type="EMBL" id="BMBA01000001">
    <property type="protein sequence ID" value="GFZ30864.1"/>
    <property type="molecule type" value="Genomic_DNA"/>
</dbReference>
<dbReference type="SUPFAM" id="SSF51905">
    <property type="entry name" value="FAD/NAD(P)-binding domain"/>
    <property type="match status" value="1"/>
</dbReference>
<evidence type="ECO:0000313" key="1">
    <source>
        <dbReference type="EMBL" id="GFZ30864.1"/>
    </source>
</evidence>
<reference evidence="1 2" key="1">
    <citation type="journal article" date="2021" name="Int. J. Syst. Evol. Microbiol.">
        <title>Clostridium zeae sp. nov., isolated from corn silage.</title>
        <authorList>
            <person name="Kobayashi H."/>
            <person name="Tanizawa Y."/>
            <person name="Yagura M."/>
            <person name="Sakamoto M."/>
            <person name="Ohkuma M."/>
            <person name="Tohno M."/>
        </authorList>
    </citation>
    <scope>NUCLEOTIDE SEQUENCE [LARGE SCALE GENOMIC DNA]</scope>
    <source>
        <strain evidence="1 2">CSC2</strain>
    </source>
</reference>
<accession>A0ABQ1E7Y0</accession>
<dbReference type="PANTHER" id="PTHR43734:SF1">
    <property type="entry name" value="PHYTOENE DESATURASE"/>
    <property type="match status" value="1"/>
</dbReference>
<comment type="caution">
    <text evidence="1">The sequence shown here is derived from an EMBL/GenBank/DDBJ whole genome shotgun (WGS) entry which is preliminary data.</text>
</comment>
<proteinExistence type="predicted"/>
<gene>
    <name evidence="1" type="ORF">CSC2_13900</name>
</gene>
<dbReference type="Pfam" id="PF13450">
    <property type="entry name" value="NAD_binding_8"/>
    <property type="match status" value="1"/>
</dbReference>
<dbReference type="InterPro" id="IPR036188">
    <property type="entry name" value="FAD/NAD-bd_sf"/>
</dbReference>
<organism evidence="1 2">
    <name type="scientific">Clostridium zeae</name>
    <dbReference type="NCBI Taxonomy" id="2759022"/>
    <lineage>
        <taxon>Bacteria</taxon>
        <taxon>Bacillati</taxon>
        <taxon>Bacillota</taxon>
        <taxon>Clostridia</taxon>
        <taxon>Eubacteriales</taxon>
        <taxon>Clostridiaceae</taxon>
        <taxon>Clostridium</taxon>
    </lineage>
</organism>
<protein>
    <recommendedName>
        <fullName evidence="3">NAD(P)/FAD-dependent oxidoreductase</fullName>
    </recommendedName>
</protein>
<dbReference type="PANTHER" id="PTHR43734">
    <property type="entry name" value="PHYTOENE DESATURASE"/>
    <property type="match status" value="1"/>
</dbReference>
<keyword evidence="2" id="KW-1185">Reference proteome</keyword>
<name>A0ABQ1E7Y0_9CLOT</name>
<evidence type="ECO:0000313" key="2">
    <source>
        <dbReference type="Proteomes" id="UP000663802"/>
    </source>
</evidence>
<dbReference type="Proteomes" id="UP000663802">
    <property type="component" value="Unassembled WGS sequence"/>
</dbReference>
<sequence length="540" mass="60672">MYKKSYDCVIVGSGLGGLSAAAYLATHGKSVCVLEQAKNFGGYGQTFVKDGFAFDCAIHSVFSWKFVRSCLKELGGNTSLGVVPARRGDHIIFEDGDYWATTFPYMTKTLQEKFPEEKEAIEKYFGDLVKSMTALLEISSKTDASKEEILNAVRKYPYLWLNSLEDVMDHYFTSSDVKAYILGTHDAYLYDYAWNYSAYHLFHIKQINQGHAIKGGSRNLVDEFVRIIKINGGELYNSSLVTKIGVENNKATGVVLDDGTEIKANTAVISNADAKLTIEKMIGIENVPKTMLDEFKLWDKSGYSLSYYIVNLGLDIDLHEKYGMEHDLTIYFPSKDIPRVHKDINNNILPEDFWLWMVFPSVNDPTVAPPGCSTAIISMLVPYTMLNETECEKDYFDGFRQVKDKGEKYYAKKEEVANEMIAMAERVLPELSEHIVVKEVWTPQSFQDATLNHHGATIGFIKLPPTSETKHQMDKLGMPACTDIDSLYMVGHWTEFGLSAGSVINSGRSVAYKILGIPLPPKCTSDKNDRVKNFSKEILV</sequence>
<dbReference type="RefSeq" id="WP_206868930.1">
    <property type="nucleotide sequence ID" value="NZ_BMBA01000001.1"/>
</dbReference>
<evidence type="ECO:0008006" key="3">
    <source>
        <dbReference type="Google" id="ProtNLM"/>
    </source>
</evidence>
<dbReference type="Gene3D" id="3.50.50.60">
    <property type="entry name" value="FAD/NAD(P)-binding domain"/>
    <property type="match status" value="2"/>
</dbReference>